<reference evidence="2 3" key="1">
    <citation type="submission" date="2016-10" db="EMBL/GenBank/DDBJ databases">
        <authorList>
            <person name="de Groot N.N."/>
        </authorList>
    </citation>
    <scope>NUCLEOTIDE SEQUENCE [LARGE SCALE GENOMIC DNA]</scope>
    <source>
        <strain evidence="2 3">DSM 43357</strain>
    </source>
</reference>
<dbReference type="Proteomes" id="UP000198953">
    <property type="component" value="Unassembled WGS sequence"/>
</dbReference>
<evidence type="ECO:0000313" key="2">
    <source>
        <dbReference type="EMBL" id="SEL31402.1"/>
    </source>
</evidence>
<dbReference type="EMBL" id="FOBF01000004">
    <property type="protein sequence ID" value="SEL31402.1"/>
    <property type="molecule type" value="Genomic_DNA"/>
</dbReference>
<name>A0A1H7P6M4_9ACTN</name>
<feature type="region of interest" description="Disordered" evidence="1">
    <location>
        <begin position="1"/>
        <end position="25"/>
    </location>
</feature>
<accession>A0A1H7P6M4</accession>
<evidence type="ECO:0000313" key="3">
    <source>
        <dbReference type="Proteomes" id="UP000198953"/>
    </source>
</evidence>
<dbReference type="STRING" id="46177.SAMN05660976_02286"/>
<evidence type="ECO:0000256" key="1">
    <source>
        <dbReference type="SAM" id="MobiDB-lite"/>
    </source>
</evidence>
<dbReference type="OrthoDB" id="3831210at2"/>
<sequence>MAVGRTTTEHTTQPTQGGGDGRRQVNVPVLGRVTVPPPEQLAFYGVLAALGALEIVEWPVVLIVGAGHALSRQHRSRSLQQAGEAAQSA</sequence>
<dbReference type="RefSeq" id="WP_055502955.1">
    <property type="nucleotide sequence ID" value="NZ_BBZG01000001.1"/>
</dbReference>
<gene>
    <name evidence="2" type="ORF">SAMN05660976_02286</name>
</gene>
<dbReference type="AlphaFoldDB" id="A0A1H7P6M4"/>
<keyword evidence="3" id="KW-1185">Reference proteome</keyword>
<organism evidence="2 3">
    <name type="scientific">Nonomuraea pusilla</name>
    <dbReference type="NCBI Taxonomy" id="46177"/>
    <lineage>
        <taxon>Bacteria</taxon>
        <taxon>Bacillati</taxon>
        <taxon>Actinomycetota</taxon>
        <taxon>Actinomycetes</taxon>
        <taxon>Streptosporangiales</taxon>
        <taxon>Streptosporangiaceae</taxon>
        <taxon>Nonomuraea</taxon>
    </lineage>
</organism>
<proteinExistence type="predicted"/>
<feature type="compositionally biased region" description="Low complexity" evidence="1">
    <location>
        <begin position="1"/>
        <end position="15"/>
    </location>
</feature>
<protein>
    <submittedName>
        <fullName evidence="2">Uncharacterized protein</fullName>
    </submittedName>
</protein>